<gene>
    <name evidence="3" type="ORF">FJT64_002293</name>
</gene>
<dbReference type="EMBL" id="VIIS01000581">
    <property type="protein sequence ID" value="KAF0307362.1"/>
    <property type="molecule type" value="Genomic_DNA"/>
</dbReference>
<accession>A0A6A4WYB0</accession>
<evidence type="ECO:0000256" key="2">
    <source>
        <dbReference type="SAM" id="Phobius"/>
    </source>
</evidence>
<dbReference type="OrthoDB" id="6382818at2759"/>
<organism evidence="3 4">
    <name type="scientific">Amphibalanus amphitrite</name>
    <name type="common">Striped barnacle</name>
    <name type="synonym">Balanus amphitrite</name>
    <dbReference type="NCBI Taxonomy" id="1232801"/>
    <lineage>
        <taxon>Eukaryota</taxon>
        <taxon>Metazoa</taxon>
        <taxon>Ecdysozoa</taxon>
        <taxon>Arthropoda</taxon>
        <taxon>Crustacea</taxon>
        <taxon>Multicrustacea</taxon>
        <taxon>Cirripedia</taxon>
        <taxon>Thoracica</taxon>
        <taxon>Thoracicalcarea</taxon>
        <taxon>Balanomorpha</taxon>
        <taxon>Balanoidea</taxon>
        <taxon>Balanidae</taxon>
        <taxon>Amphibalaninae</taxon>
        <taxon>Amphibalanus</taxon>
    </lineage>
</organism>
<evidence type="ECO:0000313" key="4">
    <source>
        <dbReference type="Proteomes" id="UP000440578"/>
    </source>
</evidence>
<keyword evidence="2" id="KW-0812">Transmembrane</keyword>
<sequence>MERCSAIFDAPCDQRTHEVCYEVTVFGPATLSDLLLHHGSGSAAALTVASALSPSRYMSVDRSAGPDWVIQWQDDEEISEDGGAGESTARGQDDLVSGYRLPEPIVDTGTKHDTNGTGFKEAVRDTLATIFEEMLRRPNVTEVSTEATEVTEVTSVAETGLEAPYEAGSEPFLEDQLATASTILGPSDDGSPLGPCSTCADSLQWTPMLGSSPGPGGSAKGDLGTSDSQWLVITKTADTHPIYGDPDLTAESSQDALESVNGLELGDYDSAFSSDSGWSAGDNEYRPHRPAEHRFPSFDWLSAPFRAAYDWQMGLLGGFLRRMSTFPSLNWGVPSIRFPLLPSVLRRDERWDRTRADERGQVLQYTDWGEPDSTILQDRAGLPAGTGRSSVVDGLLSALVVLPFALFAAERAVALGEVLGNTTATLWVVDALTQEGGGQVAGAGSRLLRELEILTERCTDGLTDDAEGASRQQQEHATNITTKYLDQSEANASEDADHLAEGSGEEVADEISHQTCPSGSSTVGHLLGTYRSLSGSVAALPDDLTCRPLALCHELRARVDSPADIAAAIAVLSSMGYGGGGGMLLPSFGMLLTGLSFLAFGTFLLLLVQQAIGGGGTGTGGGTGGRRDGGAAEVGLWSELTFLLGSVDEVPELAAEALLSTSRLLVLERSGCVARRLCQLNSRAQQQEVYKGLIYNLVSVGTSLIPTAEVSLWEKLAAVLEARTGGRCEATFSCVDKPG</sequence>
<dbReference type="AlphaFoldDB" id="A0A6A4WYB0"/>
<comment type="caution">
    <text evidence="3">The sequence shown here is derived from an EMBL/GenBank/DDBJ whole genome shotgun (WGS) entry which is preliminary data.</text>
</comment>
<keyword evidence="4" id="KW-1185">Reference proteome</keyword>
<feature type="region of interest" description="Disordered" evidence="1">
    <location>
        <begin position="77"/>
        <end position="100"/>
    </location>
</feature>
<protein>
    <submittedName>
        <fullName evidence="3">Uncharacterized protein</fullName>
    </submittedName>
</protein>
<feature type="transmembrane region" description="Helical" evidence="2">
    <location>
        <begin position="583"/>
        <end position="608"/>
    </location>
</feature>
<keyword evidence="2" id="KW-0472">Membrane</keyword>
<evidence type="ECO:0000256" key="1">
    <source>
        <dbReference type="SAM" id="MobiDB-lite"/>
    </source>
</evidence>
<proteinExistence type="predicted"/>
<keyword evidence="2" id="KW-1133">Transmembrane helix</keyword>
<reference evidence="3 4" key="1">
    <citation type="submission" date="2019-07" db="EMBL/GenBank/DDBJ databases">
        <title>Draft genome assembly of a fouling barnacle, Amphibalanus amphitrite (Darwin, 1854): The first reference genome for Thecostraca.</title>
        <authorList>
            <person name="Kim W."/>
        </authorList>
    </citation>
    <scope>NUCLEOTIDE SEQUENCE [LARGE SCALE GENOMIC DNA]</scope>
    <source>
        <strain evidence="3">SNU_AA5</strain>
        <tissue evidence="3">Soma without cirri and trophi</tissue>
    </source>
</reference>
<evidence type="ECO:0000313" key="3">
    <source>
        <dbReference type="EMBL" id="KAF0307362.1"/>
    </source>
</evidence>
<dbReference type="Proteomes" id="UP000440578">
    <property type="component" value="Unassembled WGS sequence"/>
</dbReference>
<name>A0A6A4WYB0_AMPAM</name>